<dbReference type="GO" id="GO:0004134">
    <property type="term" value="F:4-alpha-glucanotransferase activity"/>
    <property type="evidence" value="ECO:0007669"/>
    <property type="project" value="UniProtKB-EC"/>
</dbReference>
<evidence type="ECO:0000256" key="12">
    <source>
        <dbReference type="ARBA" id="ARBA00031501"/>
    </source>
</evidence>
<dbReference type="InterPro" id="IPR011837">
    <property type="entry name" value="Glycogen_debranch_GlgX"/>
</dbReference>
<dbReference type="GO" id="GO:0004135">
    <property type="term" value="F:amylo-alpha-1,6-glucosidase activity"/>
    <property type="evidence" value="ECO:0007669"/>
    <property type="project" value="InterPro"/>
</dbReference>
<dbReference type="GO" id="GO:0005980">
    <property type="term" value="P:glycogen catabolic process"/>
    <property type="evidence" value="ECO:0007669"/>
    <property type="project" value="InterPro"/>
</dbReference>
<dbReference type="SMART" id="SM00642">
    <property type="entry name" value="Aamy"/>
    <property type="match status" value="1"/>
</dbReference>
<dbReference type="EC" id="2.4.1.25" evidence="4 13"/>
<evidence type="ECO:0000256" key="4">
    <source>
        <dbReference type="ARBA" id="ARBA00012560"/>
    </source>
</evidence>
<evidence type="ECO:0000256" key="5">
    <source>
        <dbReference type="ARBA" id="ARBA00020295"/>
    </source>
</evidence>
<dbReference type="Gene3D" id="2.60.40.10">
    <property type="entry name" value="Immunoglobulins"/>
    <property type="match status" value="1"/>
</dbReference>
<evidence type="ECO:0000256" key="10">
    <source>
        <dbReference type="ARBA" id="ARBA00023295"/>
    </source>
</evidence>
<comment type="catalytic activity">
    <reaction evidence="1 13">
        <text>Transfers a segment of a (1-&gt;4)-alpha-D-glucan to a new position in an acceptor, which may be glucose or a (1-&gt;4)-alpha-D-glucan.</text>
        <dbReference type="EC" id="2.4.1.25"/>
    </reaction>
</comment>
<dbReference type="SUPFAM" id="SSF51445">
    <property type="entry name" value="(Trans)glycosidases"/>
    <property type="match status" value="2"/>
</dbReference>
<evidence type="ECO:0000256" key="1">
    <source>
        <dbReference type="ARBA" id="ARBA00000439"/>
    </source>
</evidence>
<dbReference type="InterPro" id="IPR044505">
    <property type="entry name" value="GlgX_Isoamylase_N_E_set"/>
</dbReference>
<dbReference type="InterPro" id="IPR003385">
    <property type="entry name" value="Glyco_hydro_77"/>
</dbReference>
<evidence type="ECO:0000256" key="7">
    <source>
        <dbReference type="ARBA" id="ARBA00022679"/>
    </source>
</evidence>
<dbReference type="OrthoDB" id="3236218at2"/>
<evidence type="ECO:0000313" key="16">
    <source>
        <dbReference type="EMBL" id="PWS34704.1"/>
    </source>
</evidence>
<reference evidence="17" key="1">
    <citation type="submission" date="2018-05" db="EMBL/GenBank/DDBJ databases">
        <authorList>
            <person name="Du Z."/>
            <person name="Wang X."/>
        </authorList>
    </citation>
    <scope>NUCLEOTIDE SEQUENCE [LARGE SCALE GENOMIC DNA]</scope>
    <source>
        <strain evidence="17">CQN31</strain>
    </source>
</reference>
<dbReference type="SUPFAM" id="SSF51011">
    <property type="entry name" value="Glycosyl hydrolase domain"/>
    <property type="match status" value="1"/>
</dbReference>
<dbReference type="Pfam" id="PF02922">
    <property type="entry name" value="CBM_48"/>
    <property type="match status" value="1"/>
</dbReference>
<comment type="similarity">
    <text evidence="3">Belongs to the glycosyl hydrolase 13 family.</text>
</comment>
<dbReference type="InterPro" id="IPR014756">
    <property type="entry name" value="Ig_E-set"/>
</dbReference>
<dbReference type="NCBIfam" id="TIGR02100">
    <property type="entry name" value="glgX_debranch"/>
    <property type="match status" value="1"/>
</dbReference>
<keyword evidence="6 13" id="KW-0328">Glycosyltransferase</keyword>
<dbReference type="CDD" id="cd11326">
    <property type="entry name" value="AmyAc_Glg_debranch"/>
    <property type="match status" value="1"/>
</dbReference>
<name>A0A317F6Q3_9PROT</name>
<gene>
    <name evidence="16" type="ORF">DFH01_24595</name>
</gene>
<proteinExistence type="inferred from homology"/>
<comment type="caution">
    <text evidence="16">The sequence shown here is derived from an EMBL/GenBank/DDBJ whole genome shotgun (WGS) entry which is preliminary data.</text>
</comment>
<dbReference type="Proteomes" id="UP000245765">
    <property type="component" value="Unassembled WGS sequence"/>
</dbReference>
<dbReference type="InterPro" id="IPR013783">
    <property type="entry name" value="Ig-like_fold"/>
</dbReference>
<dbReference type="EMBL" id="QGNA01000006">
    <property type="protein sequence ID" value="PWS34704.1"/>
    <property type="molecule type" value="Genomic_DNA"/>
</dbReference>
<accession>A0A317F6Q3</accession>
<evidence type="ECO:0000313" key="17">
    <source>
        <dbReference type="Proteomes" id="UP000245765"/>
    </source>
</evidence>
<keyword evidence="17" id="KW-1185">Reference proteome</keyword>
<evidence type="ECO:0000256" key="13">
    <source>
        <dbReference type="RuleBase" id="RU361207"/>
    </source>
</evidence>
<evidence type="ECO:0000256" key="9">
    <source>
        <dbReference type="ARBA" id="ARBA00023277"/>
    </source>
</evidence>
<comment type="similarity">
    <text evidence="2 13">Belongs to the disproportionating enzyme family.</text>
</comment>
<evidence type="ECO:0000256" key="11">
    <source>
        <dbReference type="ARBA" id="ARBA00031423"/>
    </source>
</evidence>
<evidence type="ECO:0000256" key="8">
    <source>
        <dbReference type="ARBA" id="ARBA00022801"/>
    </source>
</evidence>
<dbReference type="InterPro" id="IPR013780">
    <property type="entry name" value="Glyco_hydro_b"/>
</dbReference>
<evidence type="ECO:0000256" key="2">
    <source>
        <dbReference type="ARBA" id="ARBA00005684"/>
    </source>
</evidence>
<dbReference type="Pfam" id="PF02446">
    <property type="entry name" value="Glyco_hydro_77"/>
    <property type="match status" value="1"/>
</dbReference>
<feature type="domain" description="Glycosyl hydrolase family 13 catalytic" evidence="15">
    <location>
        <begin position="150"/>
        <end position="551"/>
    </location>
</feature>
<dbReference type="InterPro" id="IPR004193">
    <property type="entry name" value="Glyco_hydro_13_N"/>
</dbReference>
<dbReference type="Gene3D" id="3.20.20.80">
    <property type="entry name" value="Glycosidases"/>
    <property type="match status" value="2"/>
</dbReference>
<dbReference type="CDD" id="cd02856">
    <property type="entry name" value="E_set_GDE_Isoamylase_N"/>
    <property type="match status" value="1"/>
</dbReference>
<keyword evidence="8 16" id="KW-0378">Hydrolase</keyword>
<evidence type="ECO:0000256" key="3">
    <source>
        <dbReference type="ARBA" id="ARBA00008061"/>
    </source>
</evidence>
<evidence type="ECO:0000256" key="14">
    <source>
        <dbReference type="SAM" id="MobiDB-lite"/>
    </source>
</evidence>
<dbReference type="InterPro" id="IPR006047">
    <property type="entry name" value="GH13_cat_dom"/>
</dbReference>
<sequence length="1353" mass="144640">MQAEAAAGSPEPLGATVTAHGANFAFPAPDATAIFICVFDTQDREVGRIRLPGRTGDVHHGEIAGIEEGARYGLRVEGRWDLSRGHRFNPQKLLVDPWARALDRPFALHAALFDTGVAPDAADSAPFLPKAILTAPTPPAPPRVRPRGPQVIYELHAKGFTALHPEVPGAIRGTFAGLAHPAAISHLRRLGVTAVEIMPGAAWVDERHLPPLGLSNYWGYNPVAFLCPDPRLAPGGMAEVHAAVRALQEADIAVILDVVLNHSGEGDALGPTLSLKGLGNAAFYRLQDGRYVDDAGCGNALALDRPWPLRLAMDALRHWAAAGFDGIRLDLATTLARREAGFDADAPLIQAMRQDPLLRERLIIAEPWDIGPEGYRLGAFPAGWGEWNDRFRDDVRRFWRGDAGMVGALATRLAGSADAFRSRPLSDSVNFVAAHDGFTLADLVSFTAKRNHPNGEANRDGTDANHAWNNGVEGPSDDPAVRARRHADIRALLATLLVARGKPMLAMGDEAGRSQGGNNNAYAQDNPTSWLDWAAMDHELVEFTARMIAARRAHPALHGDAPLSGNGDATWLRPDGAPMTEAEWHDAERRALVLLLEAGGDRCVLALNAGEAALPLALPSPRARRRWRLIADSSAPGRRETPDYLPGRAVLLLAEERITPPAGDEALLARLADAAGIATSWHEISGRAHAVPQETLRALLGAMDLPAGNAATIRDSLARLSAPRALPRAHTAPVAAPCLPLALSDRPVRLRLELEDGEVRHLPVPPDAGRTERLVRADGSAGARRLLDLPGLPPGRHVVRDDAAPEEPCHLAVVPRGAFLPSWLREGGRRFGLAAQIYALRRAQDQGIGDFRAVAEMAELAGREGAALLGLSPPHALFPTDRARASPYHPADRRFLDPILIDVGTLPLLHDLPAVRAVLAQHASVFAALREGDAVRHAEVWQAKRAVLEAAYRAMPDGVRDALGSFRAEGGAALAHFCAFTAIAEQQGHTDARRWPAGLRHGHDAGVAAFVARHEEAVAFAAFQQMLADMQLAEAGRAGAGLYRDLAVGAAPDGAEPWSGDQRVLPNFSIGAPPDPFSAAGQVWGLPPPDPRASAAQGHAAFAALLRANMRHAAALRIDHVLGLQRLFVVPDGAAATEGAYLRFPLAELLGQVALESQRAHCLVVGEDLGTVPEGLGAQLREADILSYRVLWFERRGDGFAPVQDWPARATACVSTHDLPTLAGFWTGEDLRERAALGHLADLDAALAERARDRAALCALLAAEGLLPEGDGPDTPLHDGLAAAIHALVARAPSALMLTQLEDLAGEAVAVNLPGTDRERPNWRRRLPATPEGLVLLPRARAILERLRESRPG</sequence>
<evidence type="ECO:0000259" key="15">
    <source>
        <dbReference type="SMART" id="SM00642"/>
    </source>
</evidence>
<evidence type="ECO:0000256" key="6">
    <source>
        <dbReference type="ARBA" id="ARBA00022676"/>
    </source>
</evidence>
<dbReference type="InterPro" id="IPR017853">
    <property type="entry name" value="GH"/>
</dbReference>
<dbReference type="RefSeq" id="WP_109873155.1">
    <property type="nucleotide sequence ID" value="NZ_QGNA01000006.1"/>
</dbReference>
<dbReference type="PANTHER" id="PTHR43002">
    <property type="entry name" value="GLYCOGEN DEBRANCHING ENZYME"/>
    <property type="match status" value="1"/>
</dbReference>
<keyword evidence="10 16" id="KW-0326">Glycosidase</keyword>
<keyword evidence="7 13" id="KW-0808">Transferase</keyword>
<protein>
    <recommendedName>
        <fullName evidence="5 13">4-alpha-glucanotransferase</fullName>
        <ecNumber evidence="4 13">2.4.1.25</ecNumber>
    </recommendedName>
    <alternativeName>
        <fullName evidence="11 13">Amylomaltase</fullName>
    </alternativeName>
    <alternativeName>
        <fullName evidence="12 13">Disproportionating enzyme</fullName>
    </alternativeName>
</protein>
<dbReference type="NCBIfam" id="TIGR00217">
    <property type="entry name" value="malQ"/>
    <property type="match status" value="1"/>
</dbReference>
<organism evidence="16 17">
    <name type="scientific">Falsiroseomonas bella</name>
    <dbReference type="NCBI Taxonomy" id="2184016"/>
    <lineage>
        <taxon>Bacteria</taxon>
        <taxon>Pseudomonadati</taxon>
        <taxon>Pseudomonadota</taxon>
        <taxon>Alphaproteobacteria</taxon>
        <taxon>Acetobacterales</taxon>
        <taxon>Roseomonadaceae</taxon>
        <taxon>Falsiroseomonas</taxon>
    </lineage>
</organism>
<dbReference type="Gene3D" id="2.60.40.1180">
    <property type="entry name" value="Golgi alpha-mannosidase II"/>
    <property type="match status" value="1"/>
</dbReference>
<keyword evidence="9 13" id="KW-0119">Carbohydrate metabolism</keyword>
<dbReference type="SUPFAM" id="SSF81296">
    <property type="entry name" value="E set domains"/>
    <property type="match status" value="1"/>
</dbReference>
<feature type="region of interest" description="Disordered" evidence="14">
    <location>
        <begin position="452"/>
        <end position="479"/>
    </location>
</feature>